<dbReference type="AlphaFoldDB" id="A0A081BV53"/>
<evidence type="ECO:0000259" key="14">
    <source>
        <dbReference type="PROSITE" id="PS50035"/>
    </source>
</evidence>
<dbReference type="InterPro" id="IPR025202">
    <property type="entry name" value="PLD-like_dom"/>
</dbReference>
<evidence type="ECO:0000256" key="2">
    <source>
        <dbReference type="ARBA" id="ARBA00022475"/>
    </source>
</evidence>
<dbReference type="SMART" id="SM00155">
    <property type="entry name" value="PLDc"/>
    <property type="match status" value="2"/>
</dbReference>
<dbReference type="InterPro" id="IPR001736">
    <property type="entry name" value="PLipase_D/transphosphatidylase"/>
</dbReference>
<evidence type="ECO:0000256" key="5">
    <source>
        <dbReference type="ARBA" id="ARBA00022692"/>
    </source>
</evidence>
<dbReference type="PROSITE" id="PS50035">
    <property type="entry name" value="PLD"/>
    <property type="match status" value="2"/>
</dbReference>
<dbReference type="HOGENOM" id="CLU_038053_1_0_0"/>
<evidence type="ECO:0000256" key="10">
    <source>
        <dbReference type="ARBA" id="ARBA00023209"/>
    </source>
</evidence>
<evidence type="ECO:0000256" key="11">
    <source>
        <dbReference type="ARBA" id="ARBA00023264"/>
    </source>
</evidence>
<evidence type="ECO:0000313" key="16">
    <source>
        <dbReference type="Proteomes" id="UP000030661"/>
    </source>
</evidence>
<dbReference type="PANTHER" id="PTHR21248:SF22">
    <property type="entry name" value="PHOSPHOLIPASE D"/>
    <property type="match status" value="1"/>
</dbReference>
<dbReference type="PANTHER" id="PTHR21248">
    <property type="entry name" value="CARDIOLIPIN SYNTHASE"/>
    <property type="match status" value="1"/>
</dbReference>
<keyword evidence="10" id="KW-0594">Phospholipid biosynthesis</keyword>
<evidence type="ECO:0000256" key="6">
    <source>
        <dbReference type="ARBA" id="ARBA00022737"/>
    </source>
</evidence>
<evidence type="ECO:0000256" key="12">
    <source>
        <dbReference type="NCBIfam" id="TIGR04265"/>
    </source>
</evidence>
<dbReference type="STRING" id="1499967.U27_03170"/>
<dbReference type="InterPro" id="IPR027379">
    <property type="entry name" value="CLS_N"/>
</dbReference>
<dbReference type="Gene3D" id="3.30.870.10">
    <property type="entry name" value="Endonuclease Chain A"/>
    <property type="match status" value="2"/>
</dbReference>
<evidence type="ECO:0000256" key="3">
    <source>
        <dbReference type="ARBA" id="ARBA00022516"/>
    </source>
</evidence>
<accession>A0A081BV53</accession>
<dbReference type="Pfam" id="PF13091">
    <property type="entry name" value="PLDc_2"/>
    <property type="match status" value="2"/>
</dbReference>
<sequence>MVHIHWILANFLTILGFVLALLFLVQILREQRRSPSSVMAWLLAIFLVPYIGVPLYIIFGGRKMQRMTEKKPSLFNRSQDISGAYDDQQKQVSRLVSSGFPRRERNHFTMLPTGEDAFRTLIQEIERAQQSIYITTFILGKDVTGQAILNALIRKVKDGVEVCLLLDALGSWNISGRFLAAFQEAGGKYAFFMPIIHLPFRGRANLRNHRKIVLIDRTIAIVGGMNLAQEYMGAVNHAQRWYDLSIMVQGPIVSDLDTVFRSDWTFAAKEALSVPPEQPIVTECDDSVALQVVPSGPDVAGDPLYDTIVTSLFSAQQRIWIVTPYFIPDDVLVKALCIAARRHVDVSIVIPLVSNHRLADIIRQSYVRQIQEAGAKIFQLTPGMMHGKVILIDDSLGIIGSMNMDMRSFFLDYEIALFIDSKQAIPLLDRWIRDVMAHCTIGVGKVSGIVEFFEGIGRLFAPLL</sequence>
<dbReference type="GO" id="GO:0008808">
    <property type="term" value="F:cardiolipin synthase activity"/>
    <property type="evidence" value="ECO:0007669"/>
    <property type="project" value="UniProtKB-UniRule"/>
</dbReference>
<evidence type="ECO:0000313" key="15">
    <source>
        <dbReference type="EMBL" id="GAK56208.1"/>
    </source>
</evidence>
<organism evidence="15">
    <name type="scientific">Vecturithrix granuli</name>
    <dbReference type="NCBI Taxonomy" id="1499967"/>
    <lineage>
        <taxon>Bacteria</taxon>
        <taxon>Candidatus Moduliflexota</taxon>
        <taxon>Candidatus Vecturitrichia</taxon>
        <taxon>Candidatus Vecturitrichales</taxon>
        <taxon>Candidatus Vecturitrichaceae</taxon>
        <taxon>Candidatus Vecturithrix</taxon>
    </lineage>
</organism>
<keyword evidence="8" id="KW-0443">Lipid metabolism</keyword>
<evidence type="ECO:0000256" key="1">
    <source>
        <dbReference type="ARBA" id="ARBA00004651"/>
    </source>
</evidence>
<keyword evidence="7 13" id="KW-1133">Transmembrane helix</keyword>
<keyword evidence="6" id="KW-0677">Repeat</keyword>
<evidence type="ECO:0000256" key="13">
    <source>
        <dbReference type="SAM" id="Phobius"/>
    </source>
</evidence>
<feature type="transmembrane region" description="Helical" evidence="13">
    <location>
        <begin position="6"/>
        <end position="28"/>
    </location>
</feature>
<reference evidence="15" key="1">
    <citation type="journal article" date="2015" name="PeerJ">
        <title>First genomic representation of candidate bacterial phylum KSB3 points to enhanced environmental sensing as a trigger of wastewater bulking.</title>
        <authorList>
            <person name="Sekiguchi Y."/>
            <person name="Ohashi A."/>
            <person name="Parks D.H."/>
            <person name="Yamauchi T."/>
            <person name="Tyson G.W."/>
            <person name="Hugenholtz P."/>
        </authorList>
    </citation>
    <scope>NUCLEOTIDE SEQUENCE [LARGE SCALE GENOMIC DNA]</scope>
</reference>
<dbReference type="GO" id="GO:0005886">
    <property type="term" value="C:plasma membrane"/>
    <property type="evidence" value="ECO:0007669"/>
    <property type="project" value="UniProtKB-SubCell"/>
</dbReference>
<comment type="subcellular location">
    <subcellularLocation>
        <location evidence="1">Cell membrane</location>
        <topology evidence="1">Multi-pass membrane protein</topology>
    </subcellularLocation>
</comment>
<dbReference type="InterPro" id="IPR022924">
    <property type="entry name" value="Cardiolipin_synthase"/>
</dbReference>
<keyword evidence="3" id="KW-0444">Lipid biosynthesis</keyword>
<evidence type="ECO:0000256" key="8">
    <source>
        <dbReference type="ARBA" id="ARBA00023098"/>
    </source>
</evidence>
<dbReference type="NCBIfam" id="TIGR04265">
    <property type="entry name" value="bac_cardiolipin"/>
    <property type="match status" value="1"/>
</dbReference>
<evidence type="ECO:0000256" key="9">
    <source>
        <dbReference type="ARBA" id="ARBA00023136"/>
    </source>
</evidence>
<gene>
    <name evidence="15" type="ORF">U27_03170</name>
</gene>
<evidence type="ECO:0000256" key="4">
    <source>
        <dbReference type="ARBA" id="ARBA00022679"/>
    </source>
</evidence>
<dbReference type="eggNOG" id="COG1502">
    <property type="taxonomic scope" value="Bacteria"/>
</dbReference>
<dbReference type="EC" id="2.7.8.-" evidence="12"/>
<keyword evidence="4" id="KW-0808">Transferase</keyword>
<keyword evidence="2" id="KW-1003">Cell membrane</keyword>
<dbReference type="Proteomes" id="UP000030661">
    <property type="component" value="Unassembled WGS sequence"/>
</dbReference>
<proteinExistence type="predicted"/>
<keyword evidence="9 13" id="KW-0472">Membrane</keyword>
<name>A0A081BV53_VECG1</name>
<dbReference type="EMBL" id="DF820464">
    <property type="protein sequence ID" value="GAK56208.1"/>
    <property type="molecule type" value="Genomic_DNA"/>
</dbReference>
<dbReference type="SUPFAM" id="SSF56024">
    <property type="entry name" value="Phospholipase D/nuclease"/>
    <property type="match status" value="2"/>
</dbReference>
<protein>
    <recommendedName>
        <fullName evidence="12">Cardiolipin synthase</fullName>
        <ecNumber evidence="12">2.7.8.-</ecNumber>
    </recommendedName>
</protein>
<evidence type="ECO:0000256" key="7">
    <source>
        <dbReference type="ARBA" id="ARBA00022989"/>
    </source>
</evidence>
<keyword evidence="5 13" id="KW-0812">Transmembrane</keyword>
<feature type="transmembrane region" description="Helical" evidence="13">
    <location>
        <begin position="40"/>
        <end position="59"/>
    </location>
</feature>
<dbReference type="GO" id="GO:0032049">
    <property type="term" value="P:cardiolipin biosynthetic process"/>
    <property type="evidence" value="ECO:0007669"/>
    <property type="project" value="UniProtKB-UniRule"/>
</dbReference>
<keyword evidence="16" id="KW-1185">Reference proteome</keyword>
<keyword evidence="11" id="KW-1208">Phospholipid metabolism</keyword>
<feature type="domain" description="PLD phosphodiesterase" evidence="14">
    <location>
        <begin position="381"/>
        <end position="408"/>
    </location>
</feature>
<dbReference type="Pfam" id="PF13396">
    <property type="entry name" value="PLDc_N"/>
    <property type="match status" value="1"/>
</dbReference>
<feature type="domain" description="PLD phosphodiesterase" evidence="14">
    <location>
        <begin position="204"/>
        <end position="231"/>
    </location>
</feature>